<reference evidence="1" key="1">
    <citation type="submission" date="2019-09" db="EMBL/GenBank/DDBJ databases">
        <authorList>
            <person name="Rodrigo-Torres L."/>
            <person name="Arahal R. D."/>
            <person name="Lucena T."/>
        </authorList>
    </citation>
    <scope>NUCLEOTIDE SEQUENCE</scope>
    <source>
        <strain evidence="1">ISS653</strain>
    </source>
</reference>
<name>A0AC61Y562_9FLAO</name>
<evidence type="ECO:0000313" key="1">
    <source>
        <dbReference type="EMBL" id="VVU99628.1"/>
    </source>
</evidence>
<accession>A0AC61Y562</accession>
<organism evidence="1 2">
    <name type="scientific">Mesonia oceanica</name>
    <dbReference type="NCBI Taxonomy" id="2687242"/>
    <lineage>
        <taxon>Bacteria</taxon>
        <taxon>Pseudomonadati</taxon>
        <taxon>Bacteroidota</taxon>
        <taxon>Flavobacteriia</taxon>
        <taxon>Flavobacteriales</taxon>
        <taxon>Flavobacteriaceae</taxon>
        <taxon>Mesonia</taxon>
    </lineage>
</organism>
<sequence length="290" mass="31930">MLSINPKDTATQKLYGLMAGSVGPRPIAFASTVNENGEANLSPFSFFNMMSANPPILVFSPLLKISDSSSKHTLQNAETTKEVVINIVNYDIVQQMSLSSTAYAEGVNEFEKAGLTMQESELVKPFRVKESPIQFECKVTQIVKLGEEGGAGNMVVCEVVKMHIAEDVLDEDQKIDQFKLDQVARMGGNLYSRANQGIFEIPKPISSMGMGVDQLPEDIKTSSILTGNDLGKLATLESVPSESEVKEFIEENKLKEYVSESSSEKIHAIAQEYLKKEEVLNAWKILLAKK</sequence>
<gene>
    <name evidence="1" type="ORF">FVB9532_00884</name>
</gene>
<protein>
    <submittedName>
        <fullName evidence="1">Uncharacterized protein</fullName>
    </submittedName>
</protein>
<proteinExistence type="predicted"/>
<comment type="caution">
    <text evidence="1">The sequence shown here is derived from an EMBL/GenBank/DDBJ whole genome shotgun (WGS) entry which is preliminary data.</text>
</comment>
<dbReference type="EMBL" id="CABVMM010000003">
    <property type="protein sequence ID" value="VVU99628.1"/>
    <property type="molecule type" value="Genomic_DNA"/>
</dbReference>
<keyword evidence="2" id="KW-1185">Reference proteome</keyword>
<dbReference type="Proteomes" id="UP000356253">
    <property type="component" value="Unassembled WGS sequence"/>
</dbReference>
<evidence type="ECO:0000313" key="2">
    <source>
        <dbReference type="Proteomes" id="UP000356253"/>
    </source>
</evidence>